<organism evidence="2 3">
    <name type="scientific">Natronolimnobius baerhuensis</name>
    <dbReference type="NCBI Taxonomy" id="253108"/>
    <lineage>
        <taxon>Archaea</taxon>
        <taxon>Methanobacteriati</taxon>
        <taxon>Methanobacteriota</taxon>
        <taxon>Stenosarchaea group</taxon>
        <taxon>Halobacteria</taxon>
        <taxon>Halobacteriales</taxon>
        <taxon>Natrialbaceae</taxon>
        <taxon>Natronolimnobius</taxon>
    </lineage>
</organism>
<comment type="caution">
    <text evidence="2">The sequence shown here is derived from an EMBL/GenBank/DDBJ whole genome shotgun (WGS) entry which is preliminary data.</text>
</comment>
<feature type="compositionally biased region" description="Basic and acidic residues" evidence="1">
    <location>
        <begin position="158"/>
        <end position="167"/>
    </location>
</feature>
<name>A0A202E407_9EURY</name>
<evidence type="ECO:0000256" key="1">
    <source>
        <dbReference type="SAM" id="MobiDB-lite"/>
    </source>
</evidence>
<dbReference type="EMBL" id="MWPH01000005">
    <property type="protein sequence ID" value="OVE82982.1"/>
    <property type="molecule type" value="Genomic_DNA"/>
</dbReference>
<proteinExistence type="predicted"/>
<evidence type="ECO:0000313" key="2">
    <source>
        <dbReference type="EMBL" id="OVE82982.1"/>
    </source>
</evidence>
<gene>
    <name evidence="2" type="ORF">B2G88_18535</name>
</gene>
<reference evidence="2 3" key="1">
    <citation type="submission" date="2017-02" db="EMBL/GenBank/DDBJ databases">
        <title>Natronthermophilus aegyptiacus gen. nov.,sp. nov., an aerobic, extremely halophilic alkalithermophilic archaeon isolated from the athalassohaline Wadi An Natrun, Egypt.</title>
        <authorList>
            <person name="Zhao B."/>
        </authorList>
    </citation>
    <scope>NUCLEOTIDE SEQUENCE [LARGE SCALE GENOMIC DNA]</scope>
    <source>
        <strain evidence="2 3">CGMCC 1.3597</strain>
    </source>
</reference>
<evidence type="ECO:0000313" key="3">
    <source>
        <dbReference type="Proteomes" id="UP000196084"/>
    </source>
</evidence>
<sequence>MTNFTEFTSYSPNYVPAKIEFLEWLQERARERGYDPKLDRNNQILFERSFTVIRTRGSLRQSSPFKFKVNDEVNTELPNFENAYSVVLDLHSATEFDPDIDDFYPMPLVYYQTRTNEDKNGDYPISIYLGKPRLERCRNSVDVLFPSEGDEGTGFDQGDVRDQMSDKTRDLNQIFRDISEEG</sequence>
<feature type="region of interest" description="Disordered" evidence="1">
    <location>
        <begin position="148"/>
        <end position="167"/>
    </location>
</feature>
<protein>
    <submittedName>
        <fullName evidence="2">Uncharacterized protein</fullName>
    </submittedName>
</protein>
<dbReference type="AlphaFoldDB" id="A0A202E407"/>
<accession>A0A202E407</accession>
<keyword evidence="3" id="KW-1185">Reference proteome</keyword>
<dbReference type="Proteomes" id="UP000196084">
    <property type="component" value="Unassembled WGS sequence"/>
</dbReference>